<dbReference type="Proteomes" id="UP001595386">
    <property type="component" value="Unassembled WGS sequence"/>
</dbReference>
<dbReference type="RefSeq" id="WP_379760312.1">
    <property type="nucleotide sequence ID" value="NZ_JBHRSQ010000018.1"/>
</dbReference>
<dbReference type="EMBL" id="JBHRSQ010000018">
    <property type="protein sequence ID" value="MFC2993053.1"/>
    <property type="molecule type" value="Genomic_DNA"/>
</dbReference>
<evidence type="ECO:0000259" key="2">
    <source>
        <dbReference type="PROSITE" id="PS51178"/>
    </source>
</evidence>
<dbReference type="InterPro" id="IPR005543">
    <property type="entry name" value="PASTA_dom"/>
</dbReference>
<comment type="caution">
    <text evidence="3">The sequence shown here is derived from an EMBL/GenBank/DDBJ whole genome shotgun (WGS) entry which is preliminary data.</text>
</comment>
<evidence type="ECO:0000313" key="4">
    <source>
        <dbReference type="Proteomes" id="UP001595386"/>
    </source>
</evidence>
<gene>
    <name evidence="3" type="ORF">ACFODV_13570</name>
</gene>
<dbReference type="Pfam" id="PF03793">
    <property type="entry name" value="PASTA"/>
    <property type="match status" value="1"/>
</dbReference>
<organism evidence="3 4">
    <name type="scientific">Halomonas tibetensis</name>
    <dbReference type="NCBI Taxonomy" id="2259590"/>
    <lineage>
        <taxon>Bacteria</taxon>
        <taxon>Pseudomonadati</taxon>
        <taxon>Pseudomonadota</taxon>
        <taxon>Gammaproteobacteria</taxon>
        <taxon>Oceanospirillales</taxon>
        <taxon>Halomonadaceae</taxon>
        <taxon>Halomonas</taxon>
    </lineage>
</organism>
<dbReference type="SMART" id="SM00740">
    <property type="entry name" value="PASTA"/>
    <property type="match status" value="1"/>
</dbReference>
<reference evidence="4" key="1">
    <citation type="journal article" date="2019" name="Int. J. Syst. Evol. Microbiol.">
        <title>The Global Catalogue of Microorganisms (GCM) 10K type strain sequencing project: providing services to taxonomists for standard genome sequencing and annotation.</title>
        <authorList>
            <consortium name="The Broad Institute Genomics Platform"/>
            <consortium name="The Broad Institute Genome Sequencing Center for Infectious Disease"/>
            <person name="Wu L."/>
            <person name="Ma J."/>
        </authorList>
    </citation>
    <scope>NUCLEOTIDE SEQUENCE [LARGE SCALE GENOMIC DNA]</scope>
    <source>
        <strain evidence="4">KCTC 52660</strain>
    </source>
</reference>
<feature type="coiled-coil region" evidence="1">
    <location>
        <begin position="203"/>
        <end position="230"/>
    </location>
</feature>
<proteinExistence type="predicted"/>
<keyword evidence="1" id="KW-0175">Coiled coil</keyword>
<accession>A0ABV7B8K4</accession>
<dbReference type="Gene3D" id="3.30.10.20">
    <property type="match status" value="1"/>
</dbReference>
<keyword evidence="4" id="KW-1185">Reference proteome</keyword>
<protein>
    <submittedName>
        <fullName evidence="3">PASTA domain-containing protein</fullName>
    </submittedName>
</protein>
<evidence type="ECO:0000313" key="3">
    <source>
        <dbReference type="EMBL" id="MFC2993053.1"/>
    </source>
</evidence>
<dbReference type="PROSITE" id="PS51178">
    <property type="entry name" value="PASTA"/>
    <property type="match status" value="1"/>
</dbReference>
<name>A0ABV7B8K4_9GAMM</name>
<evidence type="ECO:0000256" key="1">
    <source>
        <dbReference type="SAM" id="Coils"/>
    </source>
</evidence>
<sequence length="383" mass="41214">MTRKLQISARLINGAGQPEQNAPAEAQAFHLTRGWVALAQGRTNAQGDLKLQGVVEGEGSFAPALRLVRPDRQPVEVLAQNATYAATRTTVQAAFGEVTMLPGPGTAAPQINLRTRPDRVIGTSANVADLLRGGAVLSETRDGAVLRDRRESVTLPERELGEAIVDKPAIDARVMGVYSEMLTAETLKRQQLEAQLEVKVSRESELNESLKRVETERETLRQDLEVIRRSQESSPTINNLAGAMSGALNQSRDQGGLELVGAEIRLRGIVSEAGARFHPLDAVEARDIRPENVSELVLRLDPPKRRESASARVPDLIGQTVGPARRIALGAGLALEVIEALSSKHPAGAIFQQMPEAGSVLDETDGRISVVVAAVRGNQENDQ</sequence>
<feature type="domain" description="PASTA" evidence="2">
    <location>
        <begin position="307"/>
        <end position="374"/>
    </location>
</feature>
<dbReference type="CDD" id="cd06577">
    <property type="entry name" value="PASTA_pknB"/>
    <property type="match status" value="1"/>
</dbReference>